<feature type="compositionally biased region" description="Low complexity" evidence="1">
    <location>
        <begin position="161"/>
        <end position="175"/>
    </location>
</feature>
<dbReference type="Proteomes" id="UP000447434">
    <property type="component" value="Chromosome 24"/>
</dbReference>
<dbReference type="PANTHER" id="PTHR33836:SF5">
    <property type="entry name" value="EUKARYOTIC RNA POLYMERASE II HEPTAPEPTIDE REPEAT"/>
    <property type="match status" value="1"/>
</dbReference>
<dbReference type="OrthoDB" id="670168at2759"/>
<feature type="region of interest" description="Disordered" evidence="1">
    <location>
        <begin position="27"/>
        <end position="52"/>
    </location>
</feature>
<feature type="region of interest" description="Disordered" evidence="1">
    <location>
        <begin position="143"/>
        <end position="175"/>
    </location>
</feature>
<feature type="compositionally biased region" description="Basic and acidic residues" evidence="1">
    <location>
        <begin position="143"/>
        <end position="155"/>
    </location>
</feature>
<gene>
    <name evidence="2" type="ORF">Lalb_Chr24g0397191</name>
</gene>
<protein>
    <submittedName>
        <fullName evidence="2">Uncharacterized protein</fullName>
    </submittedName>
</protein>
<organism evidence="2 3">
    <name type="scientific">Lupinus albus</name>
    <name type="common">White lupine</name>
    <name type="synonym">Lupinus termis</name>
    <dbReference type="NCBI Taxonomy" id="3870"/>
    <lineage>
        <taxon>Eukaryota</taxon>
        <taxon>Viridiplantae</taxon>
        <taxon>Streptophyta</taxon>
        <taxon>Embryophyta</taxon>
        <taxon>Tracheophyta</taxon>
        <taxon>Spermatophyta</taxon>
        <taxon>Magnoliopsida</taxon>
        <taxon>eudicotyledons</taxon>
        <taxon>Gunneridae</taxon>
        <taxon>Pentapetalae</taxon>
        <taxon>rosids</taxon>
        <taxon>fabids</taxon>
        <taxon>Fabales</taxon>
        <taxon>Fabaceae</taxon>
        <taxon>Papilionoideae</taxon>
        <taxon>50 kb inversion clade</taxon>
        <taxon>genistoids sensu lato</taxon>
        <taxon>core genistoids</taxon>
        <taxon>Genisteae</taxon>
        <taxon>Lupinus</taxon>
    </lineage>
</organism>
<dbReference type="AlphaFoldDB" id="A0A6A5LE19"/>
<evidence type="ECO:0000313" key="2">
    <source>
        <dbReference type="EMBL" id="KAE9585991.1"/>
    </source>
</evidence>
<comment type="caution">
    <text evidence="2">The sequence shown here is derived from an EMBL/GenBank/DDBJ whole genome shotgun (WGS) entry which is preliminary data.</text>
</comment>
<sequence>MYPSERTYTHVDTSTPPTLATMDQFLKGGESPIYSPNNSKSPSLERMKQHDPEEDEVLYQKKSSSVLVKMREGVKRLRNSFRMRKQEEEGNVTPSWGVRLEDYMEEEDVEYLGAPMYESEVAPEGYKENARQHPRANPVISEKHVLHSPTKEKQHSLVNSTTTTQPATTTTTFMS</sequence>
<dbReference type="GO" id="GO:0009737">
    <property type="term" value="P:response to abscisic acid"/>
    <property type="evidence" value="ECO:0007669"/>
    <property type="project" value="InterPro"/>
</dbReference>
<reference evidence="3" key="1">
    <citation type="journal article" date="2020" name="Nat. Commun.">
        <title>Genome sequence of the cluster root forming white lupin.</title>
        <authorList>
            <person name="Hufnagel B."/>
            <person name="Marques A."/>
            <person name="Soriano A."/>
            <person name="Marques L."/>
            <person name="Divol F."/>
            <person name="Doumas P."/>
            <person name="Sallet E."/>
            <person name="Mancinotti D."/>
            <person name="Carrere S."/>
            <person name="Marande W."/>
            <person name="Arribat S."/>
            <person name="Keller J."/>
            <person name="Huneau C."/>
            <person name="Blein T."/>
            <person name="Aime D."/>
            <person name="Laguerre M."/>
            <person name="Taylor J."/>
            <person name="Schubert V."/>
            <person name="Nelson M."/>
            <person name="Geu-Flores F."/>
            <person name="Crespi M."/>
            <person name="Gallardo-Guerrero K."/>
            <person name="Delaux P.-M."/>
            <person name="Salse J."/>
            <person name="Berges H."/>
            <person name="Guyot R."/>
            <person name="Gouzy J."/>
            <person name="Peret B."/>
        </authorList>
    </citation>
    <scope>NUCLEOTIDE SEQUENCE [LARGE SCALE GENOMIC DNA]</scope>
    <source>
        <strain evidence="3">cv. Amiga</strain>
    </source>
</reference>
<dbReference type="InterPro" id="IPR037491">
    <property type="entry name" value="LTI78/LTI65"/>
</dbReference>
<dbReference type="EMBL" id="WOCE01000024">
    <property type="protein sequence ID" value="KAE9585991.1"/>
    <property type="molecule type" value="Genomic_DNA"/>
</dbReference>
<dbReference type="PANTHER" id="PTHR33836">
    <property type="entry name" value="LOW-TEMPERATURE-INDUCED 65 KDA PROTEIN-RELATED"/>
    <property type="match status" value="1"/>
</dbReference>
<proteinExistence type="predicted"/>
<name>A0A6A5LE19_LUPAL</name>
<evidence type="ECO:0000313" key="3">
    <source>
        <dbReference type="Proteomes" id="UP000447434"/>
    </source>
</evidence>
<evidence type="ECO:0000256" key="1">
    <source>
        <dbReference type="SAM" id="MobiDB-lite"/>
    </source>
</evidence>
<keyword evidence="3" id="KW-1185">Reference proteome</keyword>
<accession>A0A6A5LE19</accession>